<dbReference type="Pfam" id="PF13412">
    <property type="entry name" value="HTH_24"/>
    <property type="match status" value="1"/>
</dbReference>
<reference evidence="6 7" key="1">
    <citation type="journal article" date="2013" name="Genome Biol. Evol.">
        <title>Genomes of Stigonematalean cyanobacteria (subsection V) and the evolution of oxygenic photosynthesis from prokaryotes to plastids.</title>
        <authorList>
            <person name="Dagan T."/>
            <person name="Roettger M."/>
            <person name="Stucken K."/>
            <person name="Landan G."/>
            <person name="Koch R."/>
            <person name="Major P."/>
            <person name="Gould S.B."/>
            <person name="Goremykin V.V."/>
            <person name="Rippka R."/>
            <person name="Tandeau de Marsac N."/>
            <person name="Gugger M."/>
            <person name="Lockhart P.J."/>
            <person name="Allen J.F."/>
            <person name="Brune I."/>
            <person name="Maus I."/>
            <person name="Puhler A."/>
            <person name="Martin W.F."/>
        </authorList>
    </citation>
    <scope>NUCLEOTIDE SEQUENCE [LARGE SCALE GENOMIC DNA]</scope>
    <source>
        <strain evidence="6 7">PCC 7110</strain>
    </source>
</reference>
<reference evidence="6" key="2">
    <citation type="submission" date="2016-02" db="EMBL/GenBank/DDBJ databases">
        <authorList>
            <person name="Wen L."/>
            <person name="He K."/>
            <person name="Yang H."/>
        </authorList>
    </citation>
    <scope>NUCLEOTIDE SEQUENCE</scope>
    <source>
        <strain evidence="6">PCC 7110</strain>
    </source>
</reference>
<dbReference type="PROSITE" id="PS50956">
    <property type="entry name" value="HTH_ASNC_2"/>
    <property type="match status" value="1"/>
</dbReference>
<accession>A0A139XHV6</accession>
<dbReference type="PANTHER" id="PTHR30154">
    <property type="entry name" value="LEUCINE-RESPONSIVE REGULATORY PROTEIN"/>
    <property type="match status" value="1"/>
</dbReference>
<dbReference type="EMBL" id="ANNX02000020">
    <property type="protein sequence ID" value="KYC41819.1"/>
    <property type="molecule type" value="Genomic_DNA"/>
</dbReference>
<comment type="caution">
    <text evidence="6">The sequence shown here is derived from an EMBL/GenBank/DDBJ whole genome shotgun (WGS) entry which is preliminary data.</text>
</comment>
<dbReference type="SMART" id="SM00344">
    <property type="entry name" value="HTH_ASNC"/>
    <property type="match status" value="1"/>
</dbReference>
<protein>
    <submittedName>
        <fullName evidence="6">ArsR family transcriptional regulator</fullName>
    </submittedName>
</protein>
<evidence type="ECO:0000313" key="7">
    <source>
        <dbReference type="Proteomes" id="UP000076925"/>
    </source>
</evidence>
<keyword evidence="1" id="KW-0805">Transcription regulation</keyword>
<evidence type="ECO:0000256" key="3">
    <source>
        <dbReference type="ARBA" id="ARBA00023163"/>
    </source>
</evidence>
<gene>
    <name evidence="5" type="ORF">WA1_17490</name>
    <name evidence="6" type="ORF">WA1_51855</name>
</gene>
<evidence type="ECO:0000256" key="2">
    <source>
        <dbReference type="ARBA" id="ARBA00023125"/>
    </source>
</evidence>
<feature type="domain" description="HTH asnC-type" evidence="4">
    <location>
        <begin position="4"/>
        <end position="65"/>
    </location>
</feature>
<proteinExistence type="predicted"/>
<evidence type="ECO:0000313" key="6">
    <source>
        <dbReference type="EMBL" id="KYC44267.1"/>
    </source>
</evidence>
<dbReference type="SUPFAM" id="SSF46785">
    <property type="entry name" value="Winged helix' DNA-binding domain"/>
    <property type="match status" value="1"/>
</dbReference>
<dbReference type="PANTHER" id="PTHR30154:SF54">
    <property type="entry name" value="POSSIBLE TRANSCRIPTIONAL REGULATORY PROTEIN (PROBABLY LRP_ASNC-FAMILY)"/>
    <property type="match status" value="1"/>
</dbReference>
<dbReference type="InterPro" id="IPR011008">
    <property type="entry name" value="Dimeric_a/b-barrel"/>
</dbReference>
<evidence type="ECO:0000313" key="5">
    <source>
        <dbReference type="EMBL" id="KYC41819.1"/>
    </source>
</evidence>
<dbReference type="Gene3D" id="3.30.70.920">
    <property type="match status" value="1"/>
</dbReference>
<dbReference type="AlphaFoldDB" id="A0A139XHV6"/>
<dbReference type="GO" id="GO:0043565">
    <property type="term" value="F:sequence-specific DNA binding"/>
    <property type="evidence" value="ECO:0007669"/>
    <property type="project" value="InterPro"/>
</dbReference>
<dbReference type="Proteomes" id="UP000076925">
    <property type="component" value="Unassembled WGS sequence"/>
</dbReference>
<organism evidence="6 7">
    <name type="scientific">Scytonema hofmannii PCC 7110</name>
    <dbReference type="NCBI Taxonomy" id="128403"/>
    <lineage>
        <taxon>Bacteria</taxon>
        <taxon>Bacillati</taxon>
        <taxon>Cyanobacteriota</taxon>
        <taxon>Cyanophyceae</taxon>
        <taxon>Nostocales</taxon>
        <taxon>Scytonemataceae</taxon>
        <taxon>Scytonema</taxon>
    </lineage>
</organism>
<dbReference type="InterPro" id="IPR000485">
    <property type="entry name" value="AsnC-type_HTH_dom"/>
</dbReference>
<dbReference type="EMBL" id="ANNX02000001">
    <property type="protein sequence ID" value="KYC44267.1"/>
    <property type="molecule type" value="Genomic_DNA"/>
</dbReference>
<evidence type="ECO:0000259" key="4">
    <source>
        <dbReference type="PROSITE" id="PS50956"/>
    </source>
</evidence>
<dbReference type="STRING" id="128403.WA1_17490"/>
<keyword evidence="2" id="KW-0238">DNA-binding</keyword>
<sequence length="158" mass="18209">MSNLDRIDRKLLQLLQNNGRLSNKELATQVELAPSTCLERMRRLSQDGVIKGIHADVETQALGIGLQAIYFIELTKHRREVVETFQAEVLQIPEVIAIYLIAGRYDFLVHVAVRDTQHLRDLALDTFTNRPEVTRIETALIFNYARCFELPNYLEDDL</sequence>
<keyword evidence="7" id="KW-1185">Reference proteome</keyword>
<dbReference type="InterPro" id="IPR036388">
    <property type="entry name" value="WH-like_DNA-bd_sf"/>
</dbReference>
<dbReference type="PRINTS" id="PR00033">
    <property type="entry name" value="HTHASNC"/>
</dbReference>
<dbReference type="InterPro" id="IPR036390">
    <property type="entry name" value="WH_DNA-bd_sf"/>
</dbReference>
<evidence type="ECO:0000256" key="1">
    <source>
        <dbReference type="ARBA" id="ARBA00023015"/>
    </source>
</evidence>
<dbReference type="InterPro" id="IPR019888">
    <property type="entry name" value="Tscrpt_reg_AsnC-like"/>
</dbReference>
<dbReference type="InterPro" id="IPR019887">
    <property type="entry name" value="Tscrpt_reg_AsnC/Lrp_C"/>
</dbReference>
<dbReference type="GO" id="GO:0043200">
    <property type="term" value="P:response to amino acid"/>
    <property type="evidence" value="ECO:0007669"/>
    <property type="project" value="TreeGrafter"/>
</dbReference>
<dbReference type="Pfam" id="PF01037">
    <property type="entry name" value="AsnC_trans_reg"/>
    <property type="match status" value="1"/>
</dbReference>
<dbReference type="GO" id="GO:0005829">
    <property type="term" value="C:cytosol"/>
    <property type="evidence" value="ECO:0007669"/>
    <property type="project" value="TreeGrafter"/>
</dbReference>
<dbReference type="RefSeq" id="WP_017746216.1">
    <property type="nucleotide sequence ID" value="NZ_KQ976354.1"/>
</dbReference>
<name>A0A139XHV6_9CYAN</name>
<dbReference type="OrthoDB" id="34294at2"/>
<dbReference type="SUPFAM" id="SSF54909">
    <property type="entry name" value="Dimeric alpha+beta barrel"/>
    <property type="match status" value="1"/>
</dbReference>
<keyword evidence="3" id="KW-0804">Transcription</keyword>
<dbReference type="Gene3D" id="1.10.10.10">
    <property type="entry name" value="Winged helix-like DNA-binding domain superfamily/Winged helix DNA-binding domain"/>
    <property type="match status" value="1"/>
</dbReference>